<name>A0A0A8YLT7_ARUDO</name>
<reference evidence="1" key="1">
    <citation type="submission" date="2014-09" db="EMBL/GenBank/DDBJ databases">
        <authorList>
            <person name="Magalhaes I.L.F."/>
            <person name="Oliveira U."/>
            <person name="Santos F.R."/>
            <person name="Vidigal T.H.D.A."/>
            <person name="Brescovit A.D."/>
            <person name="Santos A.J."/>
        </authorList>
    </citation>
    <scope>NUCLEOTIDE SEQUENCE</scope>
    <source>
        <tissue evidence="1">Shoot tissue taken approximately 20 cm above the soil surface</tissue>
    </source>
</reference>
<dbReference type="EMBL" id="GBRH01271312">
    <property type="protein sequence ID" value="JAD26583.1"/>
    <property type="molecule type" value="Transcribed_RNA"/>
</dbReference>
<accession>A0A0A8YLT7</accession>
<protein>
    <submittedName>
        <fullName evidence="1">Uncharacterized protein</fullName>
    </submittedName>
</protein>
<proteinExistence type="predicted"/>
<sequence>MSFLLLYLRLDFSFVGRIQQLNLVFHVLVPSPKLALVNRH</sequence>
<evidence type="ECO:0000313" key="1">
    <source>
        <dbReference type="EMBL" id="JAD26583.1"/>
    </source>
</evidence>
<dbReference type="AlphaFoldDB" id="A0A0A8YLT7"/>
<reference evidence="1" key="2">
    <citation type="journal article" date="2015" name="Data Brief">
        <title>Shoot transcriptome of the giant reed, Arundo donax.</title>
        <authorList>
            <person name="Barrero R.A."/>
            <person name="Guerrero F.D."/>
            <person name="Moolhuijzen P."/>
            <person name="Goolsby J.A."/>
            <person name="Tidwell J."/>
            <person name="Bellgard S.E."/>
            <person name="Bellgard M.I."/>
        </authorList>
    </citation>
    <scope>NUCLEOTIDE SEQUENCE</scope>
    <source>
        <tissue evidence="1">Shoot tissue taken approximately 20 cm above the soil surface</tissue>
    </source>
</reference>
<organism evidence="1">
    <name type="scientific">Arundo donax</name>
    <name type="common">Giant reed</name>
    <name type="synonym">Donax arundinaceus</name>
    <dbReference type="NCBI Taxonomy" id="35708"/>
    <lineage>
        <taxon>Eukaryota</taxon>
        <taxon>Viridiplantae</taxon>
        <taxon>Streptophyta</taxon>
        <taxon>Embryophyta</taxon>
        <taxon>Tracheophyta</taxon>
        <taxon>Spermatophyta</taxon>
        <taxon>Magnoliopsida</taxon>
        <taxon>Liliopsida</taxon>
        <taxon>Poales</taxon>
        <taxon>Poaceae</taxon>
        <taxon>PACMAD clade</taxon>
        <taxon>Arundinoideae</taxon>
        <taxon>Arundineae</taxon>
        <taxon>Arundo</taxon>
    </lineage>
</organism>